<reference evidence="5 6" key="1">
    <citation type="journal article" date="2004" name="Nature">
        <title>Genome sequence of the ultrasmall unicellular red alga Cyanidioschyzon merolae 10D.</title>
        <authorList>
            <person name="Matsuzaki M."/>
            <person name="Misumi O."/>
            <person name="Shin-i T."/>
            <person name="Maruyama S."/>
            <person name="Takahara M."/>
            <person name="Miyagishima S."/>
            <person name="Mori T."/>
            <person name="Nishida K."/>
            <person name="Yagisawa F."/>
            <person name="Nishida K."/>
            <person name="Yoshida Y."/>
            <person name="Nishimura Y."/>
            <person name="Nakao S."/>
            <person name="Kobayashi T."/>
            <person name="Momoyama Y."/>
            <person name="Higashiyama T."/>
            <person name="Minoda A."/>
            <person name="Sano M."/>
            <person name="Nomoto H."/>
            <person name="Oishi K."/>
            <person name="Hayashi H."/>
            <person name="Ohta F."/>
            <person name="Nishizaka S."/>
            <person name="Haga S."/>
            <person name="Miura S."/>
            <person name="Morishita T."/>
            <person name="Kabeya Y."/>
            <person name="Terasawa K."/>
            <person name="Suzuki Y."/>
            <person name="Ishii Y."/>
            <person name="Asakawa S."/>
            <person name="Takano H."/>
            <person name="Ohta N."/>
            <person name="Kuroiwa H."/>
            <person name="Tanaka K."/>
            <person name="Shimizu N."/>
            <person name="Sugano S."/>
            <person name="Sato N."/>
            <person name="Nozaki H."/>
            <person name="Ogasawara N."/>
            <person name="Kohara Y."/>
            <person name="Kuroiwa T."/>
        </authorList>
    </citation>
    <scope>NUCLEOTIDE SEQUENCE [LARGE SCALE GENOMIC DNA]</scope>
    <source>
        <strain evidence="5 6">10D</strain>
    </source>
</reference>
<dbReference type="HOGENOM" id="CLU_951104_0_0_1"/>
<dbReference type="GO" id="GO:0032993">
    <property type="term" value="C:protein-DNA complex"/>
    <property type="evidence" value="ECO:0007669"/>
    <property type="project" value="TreeGrafter"/>
</dbReference>
<dbReference type="AlphaFoldDB" id="M1V7V5"/>
<keyword evidence="6" id="KW-1185">Reference proteome</keyword>
<evidence type="ECO:0000256" key="1">
    <source>
        <dbReference type="ARBA" id="ARBA00022763"/>
    </source>
</evidence>
<sequence length="293" mass="32277">MPAHHLSAKWRQVKTKRTRKTPATVAPKSVALPETVRQRLEQARREAIDFAALEYLYASVPPLRSVIDAHPPPHFLACDVFTVLVQAIVWQQVSARAAAKLWPRLVEVLETQVPGSIRRSMPHLYVNPGPLASIPDPALLRAAGIPQSRCAAIVEAARAFHAKPDLYHNWNDSIEDDEVVRRLCCLRGVGEWTAHMVLMFAMRRMNVLPVGDLGVRRGFAVVFDLKPDARREQGAAGRRSVLPSPDAVKKFASSAACGNGRFLTVVSYYMWRAAGADVLVPDGTLVPDLASTV</sequence>
<dbReference type="GO" id="GO:0043916">
    <property type="term" value="F:DNA-7-methylguanine glycosylase activity"/>
    <property type="evidence" value="ECO:0007669"/>
    <property type="project" value="TreeGrafter"/>
</dbReference>
<feature type="region of interest" description="Disordered" evidence="3">
    <location>
        <begin position="1"/>
        <end position="25"/>
    </location>
</feature>
<evidence type="ECO:0000313" key="6">
    <source>
        <dbReference type="Proteomes" id="UP000007014"/>
    </source>
</evidence>
<dbReference type="KEGG" id="cme:CYME_CMT492C"/>
<feature type="compositionally biased region" description="Basic residues" evidence="3">
    <location>
        <begin position="1"/>
        <end position="20"/>
    </location>
</feature>
<keyword evidence="2" id="KW-0234">DNA repair</keyword>
<accession>M1V7V5</accession>
<feature type="domain" description="HhH-GPD" evidence="4">
    <location>
        <begin position="89"/>
        <end position="275"/>
    </location>
</feature>
<dbReference type="GO" id="GO:0006285">
    <property type="term" value="P:base-excision repair, AP site formation"/>
    <property type="evidence" value="ECO:0007669"/>
    <property type="project" value="TreeGrafter"/>
</dbReference>
<dbReference type="Gramene" id="CMT492CT">
    <property type="protein sequence ID" value="CMT492CT"/>
    <property type="gene ID" value="CMT492C"/>
</dbReference>
<dbReference type="Proteomes" id="UP000007014">
    <property type="component" value="Chromosome 20"/>
</dbReference>
<dbReference type="SUPFAM" id="SSF48150">
    <property type="entry name" value="DNA-glycosylase"/>
    <property type="match status" value="1"/>
</dbReference>
<dbReference type="GO" id="GO:0006307">
    <property type="term" value="P:DNA alkylation repair"/>
    <property type="evidence" value="ECO:0007669"/>
    <property type="project" value="TreeGrafter"/>
</dbReference>
<dbReference type="Gene3D" id="1.10.340.30">
    <property type="entry name" value="Hypothetical protein, domain 2"/>
    <property type="match status" value="1"/>
</dbReference>
<proteinExistence type="predicted"/>
<evidence type="ECO:0000256" key="3">
    <source>
        <dbReference type="SAM" id="MobiDB-lite"/>
    </source>
</evidence>
<dbReference type="GO" id="GO:0008725">
    <property type="term" value="F:DNA-3-methyladenine glycosylase activity"/>
    <property type="evidence" value="ECO:0007669"/>
    <property type="project" value="TreeGrafter"/>
</dbReference>
<dbReference type="Gene3D" id="1.10.1670.40">
    <property type="match status" value="1"/>
</dbReference>
<dbReference type="OrthoDB" id="415889at2759"/>
<dbReference type="PANTHER" id="PTHR43003">
    <property type="entry name" value="DNA-3-METHYLADENINE GLYCOSYLASE"/>
    <property type="match status" value="1"/>
</dbReference>
<keyword evidence="1" id="KW-0227">DNA damage</keyword>
<evidence type="ECO:0000259" key="4">
    <source>
        <dbReference type="SMART" id="SM00478"/>
    </source>
</evidence>
<name>M1V7V5_CYAM1</name>
<dbReference type="PANTHER" id="PTHR43003:SF5">
    <property type="entry name" value="DNA-3-METHYLADENINE GLYCOSYLASE"/>
    <property type="match status" value="1"/>
</dbReference>
<dbReference type="InterPro" id="IPR003265">
    <property type="entry name" value="HhH-GPD_domain"/>
</dbReference>
<dbReference type="eggNOG" id="KOG1918">
    <property type="taxonomic scope" value="Eukaryota"/>
</dbReference>
<dbReference type="InterPro" id="IPR011257">
    <property type="entry name" value="DNA_glycosylase"/>
</dbReference>
<dbReference type="SMART" id="SM00478">
    <property type="entry name" value="ENDO3c"/>
    <property type="match status" value="1"/>
</dbReference>
<dbReference type="CDD" id="cd00056">
    <property type="entry name" value="ENDO3c"/>
    <property type="match status" value="1"/>
</dbReference>
<dbReference type="GeneID" id="16998194"/>
<gene>
    <name evidence="5" type="ORF">CYME_CMT492C</name>
</gene>
<dbReference type="STRING" id="280699.M1V7V5"/>
<protein>
    <submittedName>
        <fullName evidence="5">Similar to 3-methyladenine DNA glycosylase alkA</fullName>
    </submittedName>
</protein>
<dbReference type="GO" id="GO:0005634">
    <property type="term" value="C:nucleus"/>
    <property type="evidence" value="ECO:0007669"/>
    <property type="project" value="TreeGrafter"/>
</dbReference>
<dbReference type="InterPro" id="IPR051912">
    <property type="entry name" value="Alkylbase_DNA_Glycosylase/TA"/>
</dbReference>
<dbReference type="Pfam" id="PF00730">
    <property type="entry name" value="HhH-GPD"/>
    <property type="match status" value="1"/>
</dbReference>
<dbReference type="EMBL" id="AP006502">
    <property type="protein sequence ID" value="BAM83420.1"/>
    <property type="molecule type" value="Genomic_DNA"/>
</dbReference>
<dbReference type="OMA" id="MQVEQIC"/>
<evidence type="ECO:0000256" key="2">
    <source>
        <dbReference type="ARBA" id="ARBA00023204"/>
    </source>
</evidence>
<dbReference type="RefSeq" id="XP_005539456.1">
    <property type="nucleotide sequence ID" value="XM_005539399.1"/>
</dbReference>
<dbReference type="GO" id="GO:0032131">
    <property type="term" value="F:alkylated DNA binding"/>
    <property type="evidence" value="ECO:0007669"/>
    <property type="project" value="TreeGrafter"/>
</dbReference>
<organism evidence="5 6">
    <name type="scientific">Cyanidioschyzon merolae (strain NIES-3377 / 10D)</name>
    <name type="common">Unicellular red alga</name>
    <dbReference type="NCBI Taxonomy" id="280699"/>
    <lineage>
        <taxon>Eukaryota</taxon>
        <taxon>Rhodophyta</taxon>
        <taxon>Bangiophyceae</taxon>
        <taxon>Cyanidiales</taxon>
        <taxon>Cyanidiaceae</taxon>
        <taxon>Cyanidioschyzon</taxon>
    </lineage>
</organism>
<reference evidence="5 6" key="2">
    <citation type="journal article" date="2007" name="BMC Biol.">
        <title>A 100%-complete sequence reveals unusually simple genomic features in the hot-spring red alga Cyanidioschyzon merolae.</title>
        <authorList>
            <person name="Nozaki H."/>
            <person name="Takano H."/>
            <person name="Misumi O."/>
            <person name="Terasawa K."/>
            <person name="Matsuzaki M."/>
            <person name="Maruyama S."/>
            <person name="Nishida K."/>
            <person name="Yagisawa F."/>
            <person name="Yoshida Y."/>
            <person name="Fujiwara T."/>
            <person name="Takio S."/>
            <person name="Tamura K."/>
            <person name="Chung S.J."/>
            <person name="Nakamura S."/>
            <person name="Kuroiwa H."/>
            <person name="Tanaka K."/>
            <person name="Sato N."/>
            <person name="Kuroiwa T."/>
        </authorList>
    </citation>
    <scope>NUCLEOTIDE SEQUENCE [LARGE SCALE GENOMIC DNA]</scope>
    <source>
        <strain evidence="5 6">10D</strain>
    </source>
</reference>
<evidence type="ECO:0000313" key="5">
    <source>
        <dbReference type="EMBL" id="BAM83420.1"/>
    </source>
</evidence>